<dbReference type="EMBL" id="JACGWN010000001">
    <property type="protein sequence ID" value="KAL0463166.1"/>
    <property type="molecule type" value="Genomic_DNA"/>
</dbReference>
<dbReference type="PANTHER" id="PTHR33710:SF71">
    <property type="entry name" value="ENDONUCLEASE_EXONUCLEASE_PHOSPHATASE DOMAIN-CONTAINING PROTEIN"/>
    <property type="match status" value="1"/>
</dbReference>
<accession>A0AAW2YB83</accession>
<reference evidence="1" key="1">
    <citation type="submission" date="2020-06" db="EMBL/GenBank/DDBJ databases">
        <authorList>
            <person name="Li T."/>
            <person name="Hu X."/>
            <person name="Zhang T."/>
            <person name="Song X."/>
            <person name="Zhang H."/>
            <person name="Dai N."/>
            <person name="Sheng W."/>
            <person name="Hou X."/>
            <person name="Wei L."/>
        </authorList>
    </citation>
    <scope>NUCLEOTIDE SEQUENCE</scope>
    <source>
        <strain evidence="1">KEN1</strain>
        <tissue evidence="1">Leaf</tissue>
    </source>
</reference>
<dbReference type="Gene3D" id="3.60.10.10">
    <property type="entry name" value="Endonuclease/exonuclease/phosphatase"/>
    <property type="match status" value="1"/>
</dbReference>
<comment type="caution">
    <text evidence="1">The sequence shown here is derived from an EMBL/GenBank/DDBJ whole genome shotgun (WGS) entry which is preliminary data.</text>
</comment>
<dbReference type="InterPro" id="IPR036691">
    <property type="entry name" value="Endo/exonu/phosph_ase_sf"/>
</dbReference>
<dbReference type="AlphaFoldDB" id="A0AAW2YB83"/>
<protein>
    <submittedName>
        <fullName evidence="1">Uncharacterized protein</fullName>
    </submittedName>
</protein>
<gene>
    <name evidence="1" type="ORF">Slati_0204200</name>
</gene>
<evidence type="ECO:0000313" key="1">
    <source>
        <dbReference type="EMBL" id="KAL0463166.1"/>
    </source>
</evidence>
<proteinExistence type="predicted"/>
<reference evidence="1" key="2">
    <citation type="journal article" date="2024" name="Plant">
        <title>Genomic evolution and insights into agronomic trait innovations of Sesamum species.</title>
        <authorList>
            <person name="Miao H."/>
            <person name="Wang L."/>
            <person name="Qu L."/>
            <person name="Liu H."/>
            <person name="Sun Y."/>
            <person name="Le M."/>
            <person name="Wang Q."/>
            <person name="Wei S."/>
            <person name="Zheng Y."/>
            <person name="Lin W."/>
            <person name="Duan Y."/>
            <person name="Cao H."/>
            <person name="Xiong S."/>
            <person name="Wang X."/>
            <person name="Wei L."/>
            <person name="Li C."/>
            <person name="Ma Q."/>
            <person name="Ju M."/>
            <person name="Zhao R."/>
            <person name="Li G."/>
            <person name="Mu C."/>
            <person name="Tian Q."/>
            <person name="Mei H."/>
            <person name="Zhang T."/>
            <person name="Gao T."/>
            <person name="Zhang H."/>
        </authorList>
    </citation>
    <scope>NUCLEOTIDE SEQUENCE</scope>
    <source>
        <strain evidence="1">KEN1</strain>
    </source>
</reference>
<feature type="non-terminal residue" evidence="1">
    <location>
        <position position="1"/>
    </location>
</feature>
<organism evidence="1">
    <name type="scientific">Sesamum latifolium</name>
    <dbReference type="NCBI Taxonomy" id="2727402"/>
    <lineage>
        <taxon>Eukaryota</taxon>
        <taxon>Viridiplantae</taxon>
        <taxon>Streptophyta</taxon>
        <taxon>Embryophyta</taxon>
        <taxon>Tracheophyta</taxon>
        <taxon>Spermatophyta</taxon>
        <taxon>Magnoliopsida</taxon>
        <taxon>eudicotyledons</taxon>
        <taxon>Gunneridae</taxon>
        <taxon>Pentapetalae</taxon>
        <taxon>asterids</taxon>
        <taxon>lamiids</taxon>
        <taxon>Lamiales</taxon>
        <taxon>Pedaliaceae</taxon>
        <taxon>Sesamum</taxon>
    </lineage>
</organism>
<sequence>LSKLSVRPWLCAGDYNEILHSYEKEEITPRPNEQIEEICNCLEHYELQDMGFRGFPVTWCNDSEIPQTVEARLDRACCNSRWAAIFPVARVLHGQVAVLDHLLVWVDLEPLTDYNQKKRPRPFTLKQLGQRIKSVLR</sequence>
<name>A0AAW2YB83_9LAMI</name>
<dbReference type="PANTHER" id="PTHR33710">
    <property type="entry name" value="BNAC02G09200D PROTEIN"/>
    <property type="match status" value="1"/>
</dbReference>
<dbReference type="SUPFAM" id="SSF56219">
    <property type="entry name" value="DNase I-like"/>
    <property type="match status" value="1"/>
</dbReference>